<keyword evidence="1" id="KW-0131">Cell cycle</keyword>
<dbReference type="Gene3D" id="3.40.50.620">
    <property type="entry name" value="HUPs"/>
    <property type="match status" value="1"/>
</dbReference>
<keyword evidence="1" id="KW-0413">Isomerase</keyword>
<dbReference type="InterPro" id="IPR043689">
    <property type="entry name" value="MurL"/>
</dbReference>
<evidence type="ECO:0000313" key="5">
    <source>
        <dbReference type="Proteomes" id="UP000230084"/>
    </source>
</evidence>
<dbReference type="Pfam" id="PF26299">
    <property type="entry name" value="MurL_N"/>
    <property type="match status" value="1"/>
</dbReference>
<comment type="similarity">
    <text evidence="1">Belongs to the MurL family.</text>
</comment>
<dbReference type="InterPro" id="IPR058741">
    <property type="entry name" value="MurL_C"/>
</dbReference>
<accession>A0A2H0RPV3</accession>
<evidence type="ECO:0000259" key="3">
    <source>
        <dbReference type="Pfam" id="PF26299"/>
    </source>
</evidence>
<name>A0A2H0RPV3_9BACT</name>
<dbReference type="InterPro" id="IPR014729">
    <property type="entry name" value="Rossmann-like_a/b/a_fold"/>
</dbReference>
<organism evidence="4 5">
    <name type="scientific">Candidatus Uhrbacteria bacterium CG10_big_fil_rev_8_21_14_0_10_50_16</name>
    <dbReference type="NCBI Taxonomy" id="1975039"/>
    <lineage>
        <taxon>Bacteria</taxon>
        <taxon>Candidatus Uhriibacteriota</taxon>
    </lineage>
</organism>
<keyword evidence="1" id="KW-0133">Cell shape</keyword>
<protein>
    <recommendedName>
        <fullName evidence="1">UDP-N-acetyl-alpha-D-muramoyl-L-alanyl-L-glutamate epimerase</fullName>
        <ecNumber evidence="1">5.1.1.23</ecNumber>
    </recommendedName>
    <alternativeName>
        <fullName evidence="1">UDP-MurNAc-L-Ala-L-Glu epimerase</fullName>
    </alternativeName>
</protein>
<evidence type="ECO:0000256" key="1">
    <source>
        <dbReference type="HAMAP-Rule" id="MF_02209"/>
    </source>
</evidence>
<comment type="catalytic activity">
    <reaction evidence="1">
        <text>UDP-N-acetyl-alpha-D-muramoyl-L-alanyl-L-glutamate + ATP + H2O = UDP-N-acetyl-alpha-D-muramoyl-L-alanyl-D-glutamate + AMP + diphosphate + H(+)</text>
        <dbReference type="Rhea" id="RHEA:58812"/>
        <dbReference type="ChEBI" id="CHEBI:15377"/>
        <dbReference type="ChEBI" id="CHEBI:15378"/>
        <dbReference type="ChEBI" id="CHEBI:30616"/>
        <dbReference type="ChEBI" id="CHEBI:33019"/>
        <dbReference type="ChEBI" id="CHEBI:83900"/>
        <dbReference type="ChEBI" id="CHEBI:142725"/>
        <dbReference type="ChEBI" id="CHEBI:456215"/>
        <dbReference type="EC" id="5.1.1.23"/>
    </reaction>
</comment>
<feature type="domain" description="MurL C-terminal" evidence="2">
    <location>
        <begin position="311"/>
        <end position="426"/>
    </location>
</feature>
<keyword evidence="1" id="KW-0573">Peptidoglycan synthesis</keyword>
<sequence>MQTFSNKTFTFVSYAFETTTGVITLLYDLNGDTYKERITVPMSDINMDCVPQEDLDRALFSLHLMVGIGYWKTYCPKNIVIQSGQLTRTQAHFWNTVYTNGLGELYYKNDIDFRDQVHFPYNKDLEALVPQGSNERKEHVLVPFGGGKDSVVTAELMRKLGFTVTLFSIQDAAPIQDAARVFDAPHVIVDRALDPNIVDPTSAVRTDPQAFNGHVPISAIWSMITVVTAILHGATDIVYSWERSASEGNLEYLGMEINHQWSKSLAFERSLQAYVDTFITKRTRIYSLVRPLSEFHIVQLFTRYPQYFDSFSSCNRNYTQEAIANHAPTFWCNQCPKCAFIFSQLNAFLPHTQVVNIFGEDMFANDNLLDLYRELLGIQGNKPFECVGEAKEVVAAMELAYRRADANDAPVMQLYAGEVRDTVEDHDAVIQDLLTPSTDHAVPSDIVARVDYAA</sequence>
<dbReference type="GO" id="GO:0071555">
    <property type="term" value="P:cell wall organization"/>
    <property type="evidence" value="ECO:0007669"/>
    <property type="project" value="UniProtKB-KW"/>
</dbReference>
<dbReference type="GO" id="GO:0008360">
    <property type="term" value="P:regulation of cell shape"/>
    <property type="evidence" value="ECO:0007669"/>
    <property type="project" value="UniProtKB-KW"/>
</dbReference>
<dbReference type="EC" id="5.1.1.23" evidence="1"/>
<dbReference type="Pfam" id="PF26298">
    <property type="entry name" value="MurL_epimerase_C"/>
    <property type="match status" value="1"/>
</dbReference>
<dbReference type="SUPFAM" id="SSF52402">
    <property type="entry name" value="Adenine nucleotide alpha hydrolases-like"/>
    <property type="match status" value="1"/>
</dbReference>
<evidence type="ECO:0000313" key="4">
    <source>
        <dbReference type="EMBL" id="PIR48014.1"/>
    </source>
</evidence>
<dbReference type="GO" id="GO:0009252">
    <property type="term" value="P:peptidoglycan biosynthetic process"/>
    <property type="evidence" value="ECO:0007669"/>
    <property type="project" value="UniProtKB-UniRule"/>
</dbReference>
<proteinExistence type="inferred from homology"/>
<dbReference type="AlphaFoldDB" id="A0A2H0RPV3"/>
<dbReference type="HAMAP" id="MF_02209">
    <property type="entry name" value="MurL"/>
    <property type="match status" value="1"/>
</dbReference>
<comment type="pathway">
    <text evidence="1">Cell wall biogenesis; peptidoglycan biosynthesis.</text>
</comment>
<reference evidence="4 5" key="1">
    <citation type="submission" date="2017-09" db="EMBL/GenBank/DDBJ databases">
        <title>Depth-based differentiation of microbial function through sediment-hosted aquifers and enrichment of novel symbionts in the deep terrestrial subsurface.</title>
        <authorList>
            <person name="Probst A.J."/>
            <person name="Ladd B."/>
            <person name="Jarett J.K."/>
            <person name="Geller-Mcgrath D.E."/>
            <person name="Sieber C.M."/>
            <person name="Emerson J.B."/>
            <person name="Anantharaman K."/>
            <person name="Thomas B.C."/>
            <person name="Malmstrom R."/>
            <person name="Stieglmeier M."/>
            <person name="Klingl A."/>
            <person name="Woyke T."/>
            <person name="Ryan C.M."/>
            <person name="Banfield J.F."/>
        </authorList>
    </citation>
    <scope>NUCLEOTIDE SEQUENCE [LARGE SCALE GENOMIC DNA]</scope>
    <source>
        <strain evidence="4">CG10_big_fil_rev_8_21_14_0_10_50_16</strain>
    </source>
</reference>
<comment type="function">
    <text evidence="1">Cell wall formation. Catalyzes epimerization of the terminal L-glutamate in UDP-N-acetyl-alpha-D-muramoyl-L-alanyl-L-glutamate.</text>
</comment>
<comment type="caution">
    <text evidence="4">The sequence shown here is derived from an EMBL/GenBank/DDBJ whole genome shotgun (WGS) entry which is preliminary data.</text>
</comment>
<dbReference type="GO" id="GO:0016855">
    <property type="term" value="F:racemase and epimerase activity, acting on amino acids and derivatives"/>
    <property type="evidence" value="ECO:0007669"/>
    <property type="project" value="UniProtKB-UniRule"/>
</dbReference>
<dbReference type="UniPathway" id="UPA00219"/>
<dbReference type="GO" id="GO:0051301">
    <property type="term" value="P:cell division"/>
    <property type="evidence" value="ECO:0007669"/>
    <property type="project" value="UniProtKB-KW"/>
</dbReference>
<dbReference type="InterPro" id="IPR058740">
    <property type="entry name" value="MurL_N"/>
</dbReference>
<feature type="domain" description="MurL N-terminal" evidence="3">
    <location>
        <begin position="6"/>
        <end position="288"/>
    </location>
</feature>
<keyword evidence="1" id="KW-0132">Cell division</keyword>
<evidence type="ECO:0000259" key="2">
    <source>
        <dbReference type="Pfam" id="PF26298"/>
    </source>
</evidence>
<dbReference type="EMBL" id="PCYM01000001">
    <property type="protein sequence ID" value="PIR48014.1"/>
    <property type="molecule type" value="Genomic_DNA"/>
</dbReference>
<keyword evidence="1" id="KW-0961">Cell wall biogenesis/degradation</keyword>
<dbReference type="GO" id="GO:0005737">
    <property type="term" value="C:cytoplasm"/>
    <property type="evidence" value="ECO:0007669"/>
    <property type="project" value="UniProtKB-UniRule"/>
</dbReference>
<dbReference type="Proteomes" id="UP000230084">
    <property type="component" value="Unassembled WGS sequence"/>
</dbReference>
<gene>
    <name evidence="1" type="primary">murL</name>
    <name evidence="4" type="ORF">COV06_01280</name>
</gene>